<dbReference type="AlphaFoldDB" id="A0A543IMY5"/>
<proteinExistence type="inferred from homology"/>
<evidence type="ECO:0000256" key="1">
    <source>
        <dbReference type="ARBA" id="ARBA00008898"/>
    </source>
</evidence>
<dbReference type="Proteomes" id="UP000316706">
    <property type="component" value="Unassembled WGS sequence"/>
</dbReference>
<keyword evidence="2" id="KW-0560">Oxidoreductase</keyword>
<dbReference type="PANTHER" id="PTHR30466">
    <property type="entry name" value="FLAVIN REDUCTASE"/>
    <property type="match status" value="1"/>
</dbReference>
<dbReference type="InterPro" id="IPR002563">
    <property type="entry name" value="Flavin_Rdtase-like_dom"/>
</dbReference>
<organism evidence="4 5">
    <name type="scientific">Actinomadura hallensis</name>
    <dbReference type="NCBI Taxonomy" id="337895"/>
    <lineage>
        <taxon>Bacteria</taxon>
        <taxon>Bacillati</taxon>
        <taxon>Actinomycetota</taxon>
        <taxon>Actinomycetes</taxon>
        <taxon>Streptosporangiales</taxon>
        <taxon>Thermomonosporaceae</taxon>
        <taxon>Actinomadura</taxon>
    </lineage>
</organism>
<feature type="domain" description="Flavin reductase like" evidence="3">
    <location>
        <begin position="16"/>
        <end position="159"/>
    </location>
</feature>
<gene>
    <name evidence="4" type="ORF">FHX41_5703</name>
</gene>
<dbReference type="Gene3D" id="2.30.110.10">
    <property type="entry name" value="Electron Transport, Fmn-binding Protein, Chain A"/>
    <property type="match status" value="1"/>
</dbReference>
<dbReference type="RefSeq" id="WP_141973471.1">
    <property type="nucleotide sequence ID" value="NZ_VFPO01000001.1"/>
</dbReference>
<comment type="similarity">
    <text evidence="1">Belongs to the non-flavoprotein flavin reductase family.</text>
</comment>
<accession>A0A543IMY5</accession>
<keyword evidence="5" id="KW-1185">Reference proteome</keyword>
<dbReference type="SUPFAM" id="SSF50475">
    <property type="entry name" value="FMN-binding split barrel"/>
    <property type="match status" value="1"/>
</dbReference>
<reference evidence="4 5" key="1">
    <citation type="submission" date="2019-06" db="EMBL/GenBank/DDBJ databases">
        <title>Sequencing the genomes of 1000 actinobacteria strains.</title>
        <authorList>
            <person name="Klenk H.-P."/>
        </authorList>
    </citation>
    <scope>NUCLEOTIDE SEQUENCE [LARGE SCALE GENOMIC DNA]</scope>
    <source>
        <strain evidence="4 5">DSM 45043</strain>
    </source>
</reference>
<sequence length="167" mass="17564">MTSGAPMLELDLRRVYGAFPTGLSVVAGLVSGEPAGIAASSFVAVSLDPPLVSVCVGHASTTWPRLRTLPRIGISVLGAHQEAAGRRIGARRPDRFATVPWRATPGGSVLIAGAPAWYECSVERQIPAGDHDIVVFRVHDLDVAPDVPPLVFHGGGFHRLCPPAHDP</sequence>
<name>A0A543IMY5_9ACTN</name>
<dbReference type="InterPro" id="IPR050268">
    <property type="entry name" value="NADH-dep_flavin_reductase"/>
</dbReference>
<dbReference type="PANTHER" id="PTHR30466:SF11">
    <property type="entry name" value="FLAVIN-DEPENDENT MONOOXYGENASE, REDUCTASE SUBUNIT HSAB"/>
    <property type="match status" value="1"/>
</dbReference>
<dbReference type="GO" id="GO:0042602">
    <property type="term" value="F:riboflavin reductase (NADPH) activity"/>
    <property type="evidence" value="ECO:0007669"/>
    <property type="project" value="TreeGrafter"/>
</dbReference>
<evidence type="ECO:0000259" key="3">
    <source>
        <dbReference type="SMART" id="SM00903"/>
    </source>
</evidence>
<protein>
    <submittedName>
        <fullName evidence="4">Flavin reductase (DIM6/NTAB) family NADH-FMN oxidoreductase RutF</fullName>
    </submittedName>
</protein>
<dbReference type="GO" id="GO:0010181">
    <property type="term" value="F:FMN binding"/>
    <property type="evidence" value="ECO:0007669"/>
    <property type="project" value="InterPro"/>
</dbReference>
<dbReference type="EMBL" id="VFPO01000001">
    <property type="protein sequence ID" value="TQM71921.1"/>
    <property type="molecule type" value="Genomic_DNA"/>
</dbReference>
<dbReference type="SMART" id="SM00903">
    <property type="entry name" value="Flavin_Reduct"/>
    <property type="match status" value="1"/>
</dbReference>
<dbReference type="OrthoDB" id="9792858at2"/>
<comment type="caution">
    <text evidence="4">The sequence shown here is derived from an EMBL/GenBank/DDBJ whole genome shotgun (WGS) entry which is preliminary data.</text>
</comment>
<dbReference type="InterPro" id="IPR012349">
    <property type="entry name" value="Split_barrel_FMN-bd"/>
</dbReference>
<evidence type="ECO:0000313" key="5">
    <source>
        <dbReference type="Proteomes" id="UP000316706"/>
    </source>
</evidence>
<evidence type="ECO:0000313" key="4">
    <source>
        <dbReference type="EMBL" id="TQM71921.1"/>
    </source>
</evidence>
<dbReference type="Pfam" id="PF01613">
    <property type="entry name" value="Flavin_Reduct"/>
    <property type="match status" value="1"/>
</dbReference>
<evidence type="ECO:0000256" key="2">
    <source>
        <dbReference type="ARBA" id="ARBA00023002"/>
    </source>
</evidence>